<protein>
    <submittedName>
        <fullName evidence="1">Uncharacterized protein</fullName>
    </submittedName>
</protein>
<sequence>MKQTCKTFIVQACNAWGQTSVAFHTHYRVEQADVGKARGDYLGHRRPAYTFRQADVGRHICAMHDRSGWTCWSFIENPRIEEAAA</sequence>
<evidence type="ECO:0000313" key="2">
    <source>
        <dbReference type="Proteomes" id="UP001462502"/>
    </source>
</evidence>
<dbReference type="EMBL" id="JBDXMI010000008">
    <property type="protein sequence ID" value="MEO9387120.1"/>
    <property type="molecule type" value="Genomic_DNA"/>
</dbReference>
<keyword evidence="2" id="KW-1185">Reference proteome</keyword>
<comment type="caution">
    <text evidence="1">The sequence shown here is derived from an EMBL/GenBank/DDBJ whole genome shotgun (WGS) entry which is preliminary data.</text>
</comment>
<dbReference type="RefSeq" id="WP_347938015.1">
    <property type="nucleotide sequence ID" value="NZ_JBDXMI010000008.1"/>
</dbReference>
<evidence type="ECO:0000313" key="1">
    <source>
        <dbReference type="EMBL" id="MEO9387120.1"/>
    </source>
</evidence>
<reference evidence="1 2" key="1">
    <citation type="submission" date="2024-05" db="EMBL/GenBank/DDBJ databases">
        <authorList>
            <person name="De Oliveira J.P."/>
            <person name="Noriler S.A."/>
            <person name="De Oliveira A.G."/>
            <person name="Sipoli D.S."/>
        </authorList>
    </citation>
    <scope>NUCLEOTIDE SEQUENCE [LARGE SCALE GENOMIC DNA]</scope>
    <source>
        <strain evidence="1 2">LABIM192</strain>
    </source>
</reference>
<accession>A0ABV0J0R3</accession>
<proteinExistence type="predicted"/>
<name>A0ABV0J0R3_9NEIS</name>
<gene>
    <name evidence="1" type="ORF">ABI908_23785</name>
</gene>
<organism evidence="1 2">
    <name type="scientific">Chromobacterium phragmitis</name>
    <dbReference type="NCBI Taxonomy" id="2202141"/>
    <lineage>
        <taxon>Bacteria</taxon>
        <taxon>Pseudomonadati</taxon>
        <taxon>Pseudomonadota</taxon>
        <taxon>Betaproteobacteria</taxon>
        <taxon>Neisseriales</taxon>
        <taxon>Chromobacteriaceae</taxon>
        <taxon>Chromobacterium</taxon>
    </lineage>
</organism>
<dbReference type="Proteomes" id="UP001462502">
    <property type="component" value="Unassembled WGS sequence"/>
</dbReference>